<name>A0A9E8KNL3_9ALTE</name>
<reference evidence="2" key="1">
    <citation type="submission" date="2022-07" db="EMBL/GenBank/DDBJ databases">
        <title>Alkalimarinus sp. nov., isolated from gut of a Alitta virens.</title>
        <authorList>
            <person name="Yang A.I."/>
            <person name="Shin N.-R."/>
        </authorList>
    </citation>
    <scope>NUCLEOTIDE SEQUENCE</scope>
    <source>
        <strain evidence="2">FA028</strain>
    </source>
</reference>
<dbReference type="Proteomes" id="UP001164472">
    <property type="component" value="Chromosome"/>
</dbReference>
<keyword evidence="3" id="KW-1185">Reference proteome</keyword>
<gene>
    <name evidence="2" type="ORF">NNL22_15800</name>
</gene>
<protein>
    <recommendedName>
        <fullName evidence="4">Solute-binding protein family 3/N-terminal domain-containing protein</fullName>
    </recommendedName>
</protein>
<evidence type="ECO:0000313" key="2">
    <source>
        <dbReference type="EMBL" id="UZW74468.1"/>
    </source>
</evidence>
<evidence type="ECO:0008006" key="4">
    <source>
        <dbReference type="Google" id="ProtNLM"/>
    </source>
</evidence>
<organism evidence="2 3">
    <name type="scientific">Alkalimarinus sediminis</name>
    <dbReference type="NCBI Taxonomy" id="1632866"/>
    <lineage>
        <taxon>Bacteria</taxon>
        <taxon>Pseudomonadati</taxon>
        <taxon>Pseudomonadota</taxon>
        <taxon>Gammaproteobacteria</taxon>
        <taxon>Alteromonadales</taxon>
        <taxon>Alteromonadaceae</taxon>
        <taxon>Alkalimarinus</taxon>
    </lineage>
</organism>
<dbReference type="AlphaFoldDB" id="A0A9E8KNL3"/>
<dbReference type="KEGG" id="asem:NNL22_15800"/>
<feature type="signal peptide" evidence="1">
    <location>
        <begin position="1"/>
        <end position="20"/>
    </location>
</feature>
<accession>A0A9E8KNL3</accession>
<feature type="chain" id="PRO_5039418145" description="Solute-binding protein family 3/N-terminal domain-containing protein" evidence="1">
    <location>
        <begin position="21"/>
        <end position="267"/>
    </location>
</feature>
<dbReference type="EMBL" id="CP101527">
    <property type="protein sequence ID" value="UZW74468.1"/>
    <property type="molecule type" value="Genomic_DNA"/>
</dbReference>
<proteinExistence type="predicted"/>
<evidence type="ECO:0000256" key="1">
    <source>
        <dbReference type="SAM" id="SignalP"/>
    </source>
</evidence>
<dbReference type="Gene3D" id="3.40.190.10">
    <property type="entry name" value="Periplasmic binding protein-like II"/>
    <property type="match status" value="2"/>
</dbReference>
<keyword evidence="1" id="KW-0732">Signal</keyword>
<evidence type="ECO:0000313" key="3">
    <source>
        <dbReference type="Proteomes" id="UP001164472"/>
    </source>
</evidence>
<sequence length="267" mass="30335">MIKIITILSSLILYASASQAFGEEVNYLIVEDLSVPFQVTEQGESKGGIITDIVDEVFKDSSYTVKHHVLPLNRLYKMIESRELQNWIAYDAKAWNSLSQWGEFVPEPLFSVNHTYLTCKENPPLHFESADDINNQKIATIRGFINPELSELEKNDKLSLVPVDEYLQGINLAALSRVDGFVEMELRIRFNMQRESINEPCLKFVDMSQIIPAYSIYFSTDKHNNTGLNQFVNNRIKTLKGTGKIDQMMGQYTQTKLGAVATNNSQP</sequence>
<dbReference type="RefSeq" id="WP_251812588.1">
    <property type="nucleotide sequence ID" value="NZ_CP101527.1"/>
</dbReference>
<dbReference type="SUPFAM" id="SSF53850">
    <property type="entry name" value="Periplasmic binding protein-like II"/>
    <property type="match status" value="1"/>
</dbReference>